<evidence type="ECO:0000256" key="13">
    <source>
        <dbReference type="ARBA" id="ARBA00023242"/>
    </source>
</evidence>
<gene>
    <name evidence="19" type="ORF">LAMO00422_LOCUS12643</name>
</gene>
<keyword evidence="5" id="KW-0235">DNA replication</keyword>
<dbReference type="InterPro" id="IPR000977">
    <property type="entry name" value="DNA_ligase_ATP-dep"/>
</dbReference>
<dbReference type="InterPro" id="IPR012309">
    <property type="entry name" value="DNA_ligase_ATP-dep_C"/>
</dbReference>
<dbReference type="InterPro" id="IPR036599">
    <property type="entry name" value="DNA_ligase_N_sf"/>
</dbReference>
<comment type="catalytic activity">
    <reaction evidence="14 15">
        <text>ATP + (deoxyribonucleotide)n-3'-hydroxyl + 5'-phospho-(deoxyribonucleotide)m = (deoxyribonucleotide)n+m + AMP + diphosphate.</text>
        <dbReference type="EC" id="6.5.1.1"/>
    </reaction>
</comment>
<keyword evidence="11 15" id="KW-0067">ATP-binding</keyword>
<dbReference type="GO" id="GO:0005524">
    <property type="term" value="F:ATP binding"/>
    <property type="evidence" value="ECO:0007669"/>
    <property type="project" value="UniProtKB-KW"/>
</dbReference>
<dbReference type="GO" id="GO:0071897">
    <property type="term" value="P:DNA biosynthetic process"/>
    <property type="evidence" value="ECO:0007669"/>
    <property type="project" value="InterPro"/>
</dbReference>
<evidence type="ECO:0000256" key="10">
    <source>
        <dbReference type="ARBA" id="ARBA00022833"/>
    </source>
</evidence>
<dbReference type="CDD" id="cd07969">
    <property type="entry name" value="OBF_DNA_ligase_I"/>
    <property type="match status" value="1"/>
</dbReference>
<evidence type="ECO:0000256" key="2">
    <source>
        <dbReference type="ARBA" id="ARBA00007572"/>
    </source>
</evidence>
<evidence type="ECO:0000256" key="9">
    <source>
        <dbReference type="ARBA" id="ARBA00022771"/>
    </source>
</evidence>
<dbReference type="PROSITE" id="PS00697">
    <property type="entry name" value="DNA_LIGASE_A1"/>
    <property type="match status" value="1"/>
</dbReference>
<sequence length="1436" mass="160174">MNRDLECHQIPGTSILVDWFRPLPSDWNKRVDTVFFLSHFHGDHYGGLTSDWDKGVIHCSELTGNLVERVLGVNSALIKRIAFDIPQEMFLSGKRVRVTLVDANHCPGAAMLLFDLPQDSVNDQEEKKWKSYLHTGDFRFAPRLLPLLERARKKNSRLEAIFLDTTYCHPKHTFADQGDSIQTVIDEVRNARAEKPNTLFLLSAYNLGKERILLAVAKALKLKIFADKRKLRVLECLGWEEEMSYFTPNRSEASIHVCRMGFCGEIWPFFRANFKNIQEYMDRHKLEYKHAMAFIPTGWADSSNYNKRNSTKSKNNITVRIIPYSEHSNFPELVQFVKALRPVHIVPTVFSDAADRQRIKNRFSRLTDSNTIKRRFLSTISSAAHSQKKPSHPDFVSLEASLPPMDTKTAKYQERTTSPTGGTIRCPVCMYEASSLQKDSSSLTNCAMCATQFDPGSNSVTQLPAVETAVVSKGSLARIPLENPEISREEEGVEMESTDEGEVLTMLPPEKGVSPPGSPGLGKKKEEGAAFLSCPSCTLHNDVGANKCKVCGTPLDGSSAVNNKNGAKIGGKRKGSTPASSSKKGKKRRKRPVAGKNGQLSIKSFFASPNGRKSSQRQLSIKKMLQKPTSDSEEKNKQKKIVQKAVESIPIECHVCTFINLIPNAFTSSPSTCEMCSCQLHVDSKNADSSLKDSNPVARNSESSARNSTEMAIDSAGNGVKAKTGKREASPRPKAEAKQKRELDSVSKIAPRSESKPALKLAQPPSHKEFMANFDTDLDKFDPYHPGSGGGVEWKPETKENGIPYMFLAHAFESLSSTTKRLRKLRILTNLFRSSLGLSPGSLEDILYLCTNDLSPAYSGIVLSIGGATISWAVTESSGVTRQRMHQLYKKYGDLGDVAHVCRARQRVMFASKPLTIGGVRAELLAIAKESGKGSQTQKKKRILRLLTRCRSIEVRWIVRTLCLHLRTGATRTSCLSALAQAKVLHDYQHSGSPCEPGNSPTKVRQIIMDDGLKERIKTAQKTVADAFNRRPDLGEIVRKIIAKDATIESVESIVVSVGLPICCMLANTTRSIDQILGLHGGFEDSKATAQYKYDGQRAQIHCSSTGDMKIFSRHNDDITVRFSDVLKAVRKALKPHVKESCEDGIDYILDAEICGVERGEDGKASRLLSFQQFSTRAKKLPSVQNEIAVCVFVFDMLYATGTPLLNMPLCSRARLMRDMFDERPGEFEFATERECTDAKQLDDFLKQSLAKGCEGLVVKLQSSKYTPGKRENMWLKLKPDYSDTMGDSIDVVPVGAWWGNGRKAGWFSPFLLAVWDPEMEQYQTLCRCISGFTDEFYKTQTEFYKSKLIAPSPHTLRGEHPSIWFEPSQVWEIRGAELTVSPVHKAGEGLMENHPGKGLSVRFPRFIRMREDKAIDQTTAPEQLVRMFTAQTRRL</sequence>
<dbReference type="Pfam" id="PF04679">
    <property type="entry name" value="DNA_ligase_A_C"/>
    <property type="match status" value="1"/>
</dbReference>
<dbReference type="Pfam" id="PF07522">
    <property type="entry name" value="DRMBL"/>
    <property type="match status" value="1"/>
</dbReference>
<dbReference type="InterPro" id="IPR012310">
    <property type="entry name" value="DNA_ligase_ATP-dep_cent"/>
</dbReference>
<comment type="similarity">
    <text evidence="3">Belongs to the DNA repair metallo-beta-lactamase (DRMBL) family.</text>
</comment>
<evidence type="ECO:0000256" key="1">
    <source>
        <dbReference type="ARBA" id="ARBA00004123"/>
    </source>
</evidence>
<feature type="compositionally biased region" description="Basic residues" evidence="17">
    <location>
        <begin position="583"/>
        <end position="593"/>
    </location>
</feature>
<comment type="subcellular location">
    <subcellularLocation>
        <location evidence="1">Nucleus</location>
    </subcellularLocation>
</comment>
<dbReference type="InterPro" id="IPR050191">
    <property type="entry name" value="ATP-dep_DNA_ligase"/>
</dbReference>
<evidence type="ECO:0000256" key="14">
    <source>
        <dbReference type="ARBA" id="ARBA00034003"/>
    </source>
</evidence>
<dbReference type="InterPro" id="IPR012340">
    <property type="entry name" value="NA-bd_OB-fold"/>
</dbReference>
<dbReference type="Pfam" id="PF04675">
    <property type="entry name" value="DNA_ligase_A_N"/>
    <property type="match status" value="1"/>
</dbReference>
<dbReference type="GO" id="GO:0003910">
    <property type="term" value="F:DNA ligase (ATP) activity"/>
    <property type="evidence" value="ECO:0007669"/>
    <property type="project" value="UniProtKB-EC"/>
</dbReference>
<dbReference type="FunFam" id="2.40.50.140:FF:000062">
    <property type="entry name" value="DNA ligase"/>
    <property type="match status" value="1"/>
</dbReference>
<dbReference type="InterPro" id="IPR016059">
    <property type="entry name" value="DNA_ligase_ATP-dep_CS"/>
</dbReference>
<evidence type="ECO:0000256" key="15">
    <source>
        <dbReference type="RuleBase" id="RU000617"/>
    </source>
</evidence>
<accession>A0A7S0DGP3</accession>
<dbReference type="GO" id="GO:0006310">
    <property type="term" value="P:DNA recombination"/>
    <property type="evidence" value="ECO:0007669"/>
    <property type="project" value="UniProtKB-KW"/>
</dbReference>
<dbReference type="EC" id="6.5.1.1" evidence="15"/>
<feature type="domain" description="ATP-dependent DNA ligase family profile" evidence="18">
    <location>
        <begin position="1183"/>
        <end position="1317"/>
    </location>
</feature>
<dbReference type="Gene3D" id="3.30.470.30">
    <property type="entry name" value="DNA ligase/mRNA capping enzyme"/>
    <property type="match status" value="1"/>
</dbReference>
<keyword evidence="12 15" id="KW-0234">DNA repair</keyword>
<keyword evidence="9" id="KW-0863">Zinc-finger</keyword>
<dbReference type="CDD" id="cd16273">
    <property type="entry name" value="SNM1A-1C-like_MBL-fold"/>
    <property type="match status" value="1"/>
</dbReference>
<feature type="region of interest" description="Disordered" evidence="17">
    <location>
        <begin position="685"/>
        <end position="765"/>
    </location>
</feature>
<reference evidence="19" key="1">
    <citation type="submission" date="2021-01" db="EMBL/GenBank/DDBJ databases">
        <authorList>
            <person name="Corre E."/>
            <person name="Pelletier E."/>
            <person name="Niang G."/>
            <person name="Scheremetjew M."/>
            <person name="Finn R."/>
            <person name="Kale V."/>
            <person name="Holt S."/>
            <person name="Cochrane G."/>
            <person name="Meng A."/>
            <person name="Brown T."/>
            <person name="Cohen L."/>
        </authorList>
    </citation>
    <scope>NUCLEOTIDE SEQUENCE</scope>
    <source>
        <strain evidence="19">CCMP2058</strain>
    </source>
</reference>
<evidence type="ECO:0000256" key="17">
    <source>
        <dbReference type="SAM" id="MobiDB-lite"/>
    </source>
</evidence>
<dbReference type="SUPFAM" id="SSF50249">
    <property type="entry name" value="Nucleic acid-binding proteins"/>
    <property type="match status" value="1"/>
</dbReference>
<keyword evidence="10" id="KW-0862">Zinc</keyword>
<dbReference type="FunFam" id="3.40.50.12650:FF:000001">
    <property type="entry name" value="DNA cross-link repair 1A"/>
    <property type="match status" value="1"/>
</dbReference>
<organism evidence="19">
    <name type="scientific">Amorphochlora amoebiformis</name>
    <dbReference type="NCBI Taxonomy" id="1561963"/>
    <lineage>
        <taxon>Eukaryota</taxon>
        <taxon>Sar</taxon>
        <taxon>Rhizaria</taxon>
        <taxon>Cercozoa</taxon>
        <taxon>Chlorarachniophyceae</taxon>
        <taxon>Amorphochlora</taxon>
    </lineage>
</organism>
<dbReference type="InterPro" id="IPR001876">
    <property type="entry name" value="Znf_RanBP2"/>
</dbReference>
<feature type="region of interest" description="Disordered" evidence="17">
    <location>
        <begin position="554"/>
        <end position="638"/>
    </location>
</feature>
<keyword evidence="7 15" id="KW-0547">Nucleotide-binding</keyword>
<keyword evidence="15" id="KW-0233">DNA recombination</keyword>
<dbReference type="SUPFAM" id="SSF117018">
    <property type="entry name" value="ATP-dependent DNA ligase DNA-binding domain"/>
    <property type="match status" value="1"/>
</dbReference>
<dbReference type="InterPro" id="IPR001279">
    <property type="entry name" value="Metallo-B-lactamas"/>
</dbReference>
<evidence type="ECO:0000256" key="11">
    <source>
        <dbReference type="ARBA" id="ARBA00022840"/>
    </source>
</evidence>
<dbReference type="SUPFAM" id="SSF56281">
    <property type="entry name" value="Metallo-hydrolase/oxidoreductase"/>
    <property type="match status" value="1"/>
</dbReference>
<dbReference type="PROSITE" id="PS50160">
    <property type="entry name" value="DNA_LIGASE_A3"/>
    <property type="match status" value="1"/>
</dbReference>
<dbReference type="PROSITE" id="PS00333">
    <property type="entry name" value="DNA_LIGASE_A2"/>
    <property type="match status" value="1"/>
</dbReference>
<proteinExistence type="inferred from homology"/>
<dbReference type="PANTHER" id="PTHR45674">
    <property type="entry name" value="DNA LIGASE 1/3 FAMILY MEMBER"/>
    <property type="match status" value="1"/>
</dbReference>
<dbReference type="GO" id="GO:0008270">
    <property type="term" value="F:zinc ion binding"/>
    <property type="evidence" value="ECO:0007669"/>
    <property type="project" value="UniProtKB-KW"/>
</dbReference>
<comment type="similarity">
    <text evidence="2 16">Belongs to the ATP-dependent DNA ligase family.</text>
</comment>
<dbReference type="InterPro" id="IPR036866">
    <property type="entry name" value="RibonucZ/Hydroxyglut_hydro"/>
</dbReference>
<evidence type="ECO:0000256" key="12">
    <source>
        <dbReference type="ARBA" id="ARBA00023204"/>
    </source>
</evidence>
<dbReference type="SUPFAM" id="SSF56091">
    <property type="entry name" value="DNA ligase/mRNA capping enzyme, catalytic domain"/>
    <property type="match status" value="1"/>
</dbReference>
<evidence type="ECO:0000256" key="5">
    <source>
        <dbReference type="ARBA" id="ARBA00022705"/>
    </source>
</evidence>
<dbReference type="Pfam" id="PF01068">
    <property type="entry name" value="DNA_ligase_A_M"/>
    <property type="match status" value="1"/>
</dbReference>
<keyword evidence="6" id="KW-0479">Metal-binding</keyword>
<feature type="compositionally biased region" description="Polar residues" evidence="17">
    <location>
        <begin position="687"/>
        <end position="710"/>
    </location>
</feature>
<dbReference type="CDD" id="cd07900">
    <property type="entry name" value="Adenylation_DNA_ligase_I_Euk"/>
    <property type="match status" value="1"/>
</dbReference>
<dbReference type="GO" id="GO:0006273">
    <property type="term" value="P:lagging strand elongation"/>
    <property type="evidence" value="ECO:0007669"/>
    <property type="project" value="TreeGrafter"/>
</dbReference>
<evidence type="ECO:0000256" key="3">
    <source>
        <dbReference type="ARBA" id="ARBA00010304"/>
    </source>
</evidence>
<feature type="compositionally biased region" description="Basic and acidic residues" evidence="17">
    <location>
        <begin position="725"/>
        <end position="757"/>
    </location>
</feature>
<evidence type="ECO:0000256" key="8">
    <source>
        <dbReference type="ARBA" id="ARBA00022763"/>
    </source>
</evidence>
<dbReference type="Gene3D" id="4.10.1060.10">
    <property type="entry name" value="Zinc finger, RanBP2-type"/>
    <property type="match status" value="1"/>
</dbReference>
<dbReference type="Gene3D" id="3.30.1490.70">
    <property type="match status" value="1"/>
</dbReference>
<dbReference type="GO" id="GO:0003677">
    <property type="term" value="F:DNA binding"/>
    <property type="evidence" value="ECO:0007669"/>
    <property type="project" value="InterPro"/>
</dbReference>
<keyword evidence="4 15" id="KW-0436">Ligase</keyword>
<protein>
    <recommendedName>
        <fullName evidence="15">DNA ligase</fullName>
        <ecNumber evidence="15">6.5.1.1</ecNumber>
    </recommendedName>
</protein>
<name>A0A7S0DGP3_9EUKA</name>
<keyword evidence="8 15" id="KW-0227">DNA damage</keyword>
<dbReference type="GO" id="GO:0006281">
    <property type="term" value="P:DNA repair"/>
    <property type="evidence" value="ECO:0007669"/>
    <property type="project" value="UniProtKB-KW"/>
</dbReference>
<dbReference type="Gene3D" id="2.40.50.140">
    <property type="entry name" value="Nucleic acid-binding proteins"/>
    <property type="match status" value="1"/>
</dbReference>
<dbReference type="Gene3D" id="1.10.3260.10">
    <property type="entry name" value="DNA ligase, ATP-dependent, N-terminal domain"/>
    <property type="match status" value="1"/>
</dbReference>
<dbReference type="GO" id="GO:0005634">
    <property type="term" value="C:nucleus"/>
    <property type="evidence" value="ECO:0007669"/>
    <property type="project" value="UniProtKB-SubCell"/>
</dbReference>
<dbReference type="EMBL" id="HBEM01018524">
    <property type="protein sequence ID" value="CAD8453703.1"/>
    <property type="molecule type" value="Transcribed_RNA"/>
</dbReference>
<dbReference type="Gene3D" id="3.60.15.10">
    <property type="entry name" value="Ribonuclease Z/Hydroxyacylglutathione hydrolase-like"/>
    <property type="match status" value="1"/>
</dbReference>
<dbReference type="SMART" id="SM00849">
    <property type="entry name" value="Lactamase_B"/>
    <property type="match status" value="1"/>
</dbReference>
<dbReference type="PANTHER" id="PTHR45674:SF9">
    <property type="entry name" value="DNA LIGASE 3"/>
    <property type="match status" value="1"/>
</dbReference>
<dbReference type="InterPro" id="IPR011084">
    <property type="entry name" value="DRMBL"/>
</dbReference>
<evidence type="ECO:0000256" key="4">
    <source>
        <dbReference type="ARBA" id="ARBA00022598"/>
    </source>
</evidence>
<dbReference type="Gene3D" id="3.40.50.12650">
    <property type="match status" value="1"/>
</dbReference>
<evidence type="ECO:0000313" key="19">
    <source>
        <dbReference type="EMBL" id="CAD8453703.1"/>
    </source>
</evidence>
<dbReference type="SMART" id="SM00547">
    <property type="entry name" value="ZnF_RBZ"/>
    <property type="match status" value="1"/>
</dbReference>
<evidence type="ECO:0000259" key="18">
    <source>
        <dbReference type="PROSITE" id="PS50160"/>
    </source>
</evidence>
<evidence type="ECO:0000256" key="16">
    <source>
        <dbReference type="RuleBase" id="RU004196"/>
    </source>
</evidence>
<dbReference type="InterPro" id="IPR012308">
    <property type="entry name" value="DNA_ligase_ATP-dep_N"/>
</dbReference>
<evidence type="ECO:0000256" key="7">
    <source>
        <dbReference type="ARBA" id="ARBA00022741"/>
    </source>
</evidence>
<evidence type="ECO:0000256" key="6">
    <source>
        <dbReference type="ARBA" id="ARBA00022723"/>
    </source>
</evidence>
<keyword evidence="13" id="KW-0539">Nucleus</keyword>
<dbReference type="NCBIfam" id="TIGR00574">
    <property type="entry name" value="dnl1"/>
    <property type="match status" value="1"/>
</dbReference>